<dbReference type="STRING" id="1219065.VPR01S_12_00810"/>
<dbReference type="Proteomes" id="UP000016570">
    <property type="component" value="Unassembled WGS sequence"/>
</dbReference>
<protein>
    <recommendedName>
        <fullName evidence="1">Endonuclease/exonuclease/phosphatase domain-containing protein</fullName>
    </recommendedName>
</protein>
<organism evidence="2 3">
    <name type="scientific">Vibrio proteolyticus NBRC 13287</name>
    <dbReference type="NCBI Taxonomy" id="1219065"/>
    <lineage>
        <taxon>Bacteria</taxon>
        <taxon>Pseudomonadati</taxon>
        <taxon>Pseudomonadota</taxon>
        <taxon>Gammaproteobacteria</taxon>
        <taxon>Vibrionales</taxon>
        <taxon>Vibrionaceae</taxon>
        <taxon>Vibrio</taxon>
    </lineage>
</organism>
<dbReference type="InterPro" id="IPR005135">
    <property type="entry name" value="Endo/exonuclease/phosphatase"/>
</dbReference>
<evidence type="ECO:0000313" key="2">
    <source>
        <dbReference type="EMBL" id="GAD68272.1"/>
    </source>
</evidence>
<dbReference type="SUPFAM" id="SSF56219">
    <property type="entry name" value="DNase I-like"/>
    <property type="match status" value="1"/>
</dbReference>
<evidence type="ECO:0000313" key="3">
    <source>
        <dbReference type="Proteomes" id="UP000016570"/>
    </source>
</evidence>
<dbReference type="GO" id="GO:0016020">
    <property type="term" value="C:membrane"/>
    <property type="evidence" value="ECO:0007669"/>
    <property type="project" value="GOC"/>
</dbReference>
<dbReference type="PANTHER" id="PTHR14859:SF15">
    <property type="entry name" value="ENDONUCLEASE_EXONUCLEASE_PHOSPHATASE DOMAIN-CONTAINING PROTEIN"/>
    <property type="match status" value="1"/>
</dbReference>
<feature type="domain" description="Endonuclease/exonuclease/phosphatase" evidence="1">
    <location>
        <begin position="44"/>
        <end position="310"/>
    </location>
</feature>
<reference evidence="2 3" key="1">
    <citation type="submission" date="2013-09" db="EMBL/GenBank/DDBJ databases">
        <title>Whole genome shotgun sequence of Vibrio proteolyticus NBRC 13287.</title>
        <authorList>
            <person name="Isaki S."/>
            <person name="Hosoyama A."/>
            <person name="Numata M."/>
            <person name="Hashimoto M."/>
            <person name="Hosoyama Y."/>
            <person name="Tsuchikane K."/>
            <person name="Noguchi M."/>
            <person name="Hirakata S."/>
            <person name="Ichikawa N."/>
            <person name="Ohji S."/>
            <person name="Yamazoe A."/>
            <person name="Fujita N."/>
        </authorList>
    </citation>
    <scope>NUCLEOTIDE SEQUENCE [LARGE SCALE GENOMIC DNA]</scope>
    <source>
        <strain evidence="2 3">NBRC 13287</strain>
    </source>
</reference>
<dbReference type="PANTHER" id="PTHR14859">
    <property type="entry name" value="CALCOFLUOR WHITE HYPERSENSITIVE PROTEIN PRECURSOR"/>
    <property type="match status" value="1"/>
</dbReference>
<dbReference type="GO" id="GO:0006506">
    <property type="term" value="P:GPI anchor biosynthetic process"/>
    <property type="evidence" value="ECO:0007669"/>
    <property type="project" value="TreeGrafter"/>
</dbReference>
<dbReference type="Gene3D" id="3.60.10.10">
    <property type="entry name" value="Endonuclease/exonuclease/phosphatase"/>
    <property type="match status" value="1"/>
</dbReference>
<dbReference type="eggNOG" id="COG3568">
    <property type="taxonomic scope" value="Bacteria"/>
</dbReference>
<accession>U3A4L4</accession>
<evidence type="ECO:0000259" key="1">
    <source>
        <dbReference type="Pfam" id="PF03372"/>
    </source>
</evidence>
<dbReference type="InterPro" id="IPR051916">
    <property type="entry name" value="GPI-anchor_lipid_remodeler"/>
</dbReference>
<dbReference type="InterPro" id="IPR036691">
    <property type="entry name" value="Endo/exonu/phosph_ase_sf"/>
</dbReference>
<name>U3A4L4_VIBPR</name>
<keyword evidence="3" id="KW-1185">Reference proteome</keyword>
<gene>
    <name evidence="2" type="ORF">VPR01S_12_00810</name>
</gene>
<dbReference type="AlphaFoldDB" id="U3A4L4"/>
<sequence>MSEPVTTLTFATMNLFNYVEPPNAFYDFGNIYTQVQWQKKCDWLERQLKQVNADVVGFQEVFSPKALQAQLRRLGYAYFATVDGPHIADDYIYTHPVVAIASRYPIESATRIQRVLSPDRFTFSREPLHAVITLPVIGHTDVYIVHFKSQRPMEGELLSDTTSECVWRQELAGRWQSSIQRGWEAHCLHQSLVTTKQQSQRPCLVMGDFNADYHSGEFAALRSNGPYRQDPQPYARYHLHDAWHLFSDQEVTRPFTHYAGPQGSVLDYILVSDEFRSSSSFCLADILRYQVIDKHLVNPDYAIDGDSSDHALVALSVTCRAG</sequence>
<dbReference type="EMBL" id="BATJ01000012">
    <property type="protein sequence ID" value="GAD68272.1"/>
    <property type="molecule type" value="Genomic_DNA"/>
</dbReference>
<dbReference type="RefSeq" id="WP_021706243.1">
    <property type="nucleotide sequence ID" value="NZ_BATJ01000012.1"/>
</dbReference>
<comment type="caution">
    <text evidence="2">The sequence shown here is derived from an EMBL/GenBank/DDBJ whole genome shotgun (WGS) entry which is preliminary data.</text>
</comment>
<dbReference type="Pfam" id="PF03372">
    <property type="entry name" value="Exo_endo_phos"/>
    <property type="match status" value="1"/>
</dbReference>
<proteinExistence type="predicted"/>
<dbReference type="GO" id="GO:0003824">
    <property type="term" value="F:catalytic activity"/>
    <property type="evidence" value="ECO:0007669"/>
    <property type="project" value="InterPro"/>
</dbReference>